<proteinExistence type="inferred from homology"/>
<evidence type="ECO:0000259" key="8">
    <source>
        <dbReference type="SMART" id="SM00852"/>
    </source>
</evidence>
<dbReference type="InterPro" id="IPR036135">
    <property type="entry name" value="MoeA_linker/N_sf"/>
</dbReference>
<dbReference type="SUPFAM" id="SSF53218">
    <property type="entry name" value="Molybdenum cofactor biosynthesis proteins"/>
    <property type="match status" value="1"/>
</dbReference>
<keyword evidence="7" id="KW-0460">Magnesium</keyword>
<dbReference type="InterPro" id="IPR005110">
    <property type="entry name" value="MoeA_linker/N"/>
</dbReference>
<dbReference type="SUPFAM" id="SSF63867">
    <property type="entry name" value="MoeA C-terminal domain-like"/>
    <property type="match status" value="1"/>
</dbReference>
<dbReference type="Proteomes" id="UP001595690">
    <property type="component" value="Unassembled WGS sequence"/>
</dbReference>
<accession>A0ABV8C8D5</accession>
<name>A0ABV8C8D5_9PSEU</name>
<comment type="function">
    <text evidence="1 7">Catalyzes the insertion of molybdate into adenylated molybdopterin with the concomitant release of AMP.</text>
</comment>
<dbReference type="Gene3D" id="2.40.340.10">
    <property type="entry name" value="MoeA, C-terminal, domain IV"/>
    <property type="match status" value="1"/>
</dbReference>
<dbReference type="RefSeq" id="WP_382379752.1">
    <property type="nucleotide sequence ID" value="NZ_JBHRZI010000046.1"/>
</dbReference>
<evidence type="ECO:0000256" key="7">
    <source>
        <dbReference type="RuleBase" id="RU365090"/>
    </source>
</evidence>
<keyword evidence="7" id="KW-0479">Metal-binding</keyword>
<dbReference type="Pfam" id="PF03453">
    <property type="entry name" value="MoeA_N"/>
    <property type="match status" value="1"/>
</dbReference>
<gene>
    <name evidence="9" type="primary">glp</name>
    <name evidence="9" type="ORF">ACFOWZ_43040</name>
</gene>
<keyword evidence="7" id="KW-0808">Transferase</keyword>
<comment type="caution">
    <text evidence="9">The sequence shown here is derived from an EMBL/GenBank/DDBJ whole genome shotgun (WGS) entry which is preliminary data.</text>
</comment>
<dbReference type="Pfam" id="PF03454">
    <property type="entry name" value="MoeA_C"/>
    <property type="match status" value="1"/>
</dbReference>
<comment type="similarity">
    <text evidence="3 7">Belongs to the MoeA family.</text>
</comment>
<sequence length="407" mass="42405">MRSVDEQLARVIAAAVRPAPVRVAISESQGLLCAEEVVAERALPGFDQAAVDGYAVRSVDVSGANANPVQLPVVGEIPAGSRQPRRLQPGQAVRVATGAPLPTLADAVVPLGYTDGHHAKVTVNRSVPSAGFVRRTGEDVQTGDVAVRRGASIGAAQVGLLAAVGRNKVLVHPRPRVSVISLGEELVDVDRTPGQGQVYDVNSYALAAAARDAGAEVSRVGIMSADPRRLREVVEGRLLLSEIVVIAGGVGGTIGDEVKAALAELGDMDVSRVAMHPGSAQGFGRLGPDAVPTFLLPANPMSALVVFEVLVRPLIRAALGKKNPYRRAVSARLLSPLSSTKGRKGFLRGQLLRDADNGEYLVQPLGTSGAHLLASLAEANCLIMVEEDVTEVSVGEEVLVSFLAQRG</sequence>
<keyword evidence="4 7" id="KW-0500">Molybdenum</keyword>
<evidence type="ECO:0000256" key="6">
    <source>
        <dbReference type="ARBA" id="ARBA00047317"/>
    </source>
</evidence>
<dbReference type="InterPro" id="IPR036425">
    <property type="entry name" value="MoaB/Mog-like_dom_sf"/>
</dbReference>
<protein>
    <recommendedName>
        <fullName evidence="7">Molybdopterin molybdenumtransferase</fullName>
        <ecNumber evidence="7">2.10.1.1</ecNumber>
    </recommendedName>
</protein>
<evidence type="ECO:0000256" key="4">
    <source>
        <dbReference type="ARBA" id="ARBA00022505"/>
    </source>
</evidence>
<comment type="catalytic activity">
    <reaction evidence="6">
        <text>adenylyl-molybdopterin + molybdate = Mo-molybdopterin + AMP + H(+)</text>
        <dbReference type="Rhea" id="RHEA:35047"/>
        <dbReference type="ChEBI" id="CHEBI:15378"/>
        <dbReference type="ChEBI" id="CHEBI:36264"/>
        <dbReference type="ChEBI" id="CHEBI:62727"/>
        <dbReference type="ChEBI" id="CHEBI:71302"/>
        <dbReference type="ChEBI" id="CHEBI:456215"/>
        <dbReference type="EC" id="2.10.1.1"/>
    </reaction>
</comment>
<evidence type="ECO:0000256" key="5">
    <source>
        <dbReference type="ARBA" id="ARBA00023150"/>
    </source>
</evidence>
<organism evidence="9 10">
    <name type="scientific">Lentzea rhizosphaerae</name>
    <dbReference type="NCBI Taxonomy" id="2041025"/>
    <lineage>
        <taxon>Bacteria</taxon>
        <taxon>Bacillati</taxon>
        <taxon>Actinomycetota</taxon>
        <taxon>Actinomycetes</taxon>
        <taxon>Pseudonocardiales</taxon>
        <taxon>Pseudonocardiaceae</taxon>
        <taxon>Lentzea</taxon>
    </lineage>
</organism>
<dbReference type="Gene3D" id="3.40.980.10">
    <property type="entry name" value="MoaB/Mog-like domain"/>
    <property type="match status" value="1"/>
</dbReference>
<feature type="domain" description="MoaB/Mog" evidence="8">
    <location>
        <begin position="178"/>
        <end position="317"/>
    </location>
</feature>
<dbReference type="Pfam" id="PF00994">
    <property type="entry name" value="MoCF_biosynth"/>
    <property type="match status" value="1"/>
</dbReference>
<reference evidence="10" key="1">
    <citation type="journal article" date="2019" name="Int. J. Syst. Evol. Microbiol.">
        <title>The Global Catalogue of Microorganisms (GCM) 10K type strain sequencing project: providing services to taxonomists for standard genome sequencing and annotation.</title>
        <authorList>
            <consortium name="The Broad Institute Genomics Platform"/>
            <consortium name="The Broad Institute Genome Sequencing Center for Infectious Disease"/>
            <person name="Wu L."/>
            <person name="Ma J."/>
        </authorList>
    </citation>
    <scope>NUCLEOTIDE SEQUENCE [LARGE SCALE GENOMIC DNA]</scope>
    <source>
        <strain evidence="10">CGMCC 4.7405</strain>
    </source>
</reference>
<dbReference type="NCBIfam" id="NF045515">
    <property type="entry name" value="Glp_gephyrin"/>
    <property type="match status" value="1"/>
</dbReference>
<keyword evidence="5 7" id="KW-0501">Molybdenum cofactor biosynthesis</keyword>
<dbReference type="EC" id="2.10.1.1" evidence="7"/>
<evidence type="ECO:0000256" key="2">
    <source>
        <dbReference type="ARBA" id="ARBA00005046"/>
    </source>
</evidence>
<dbReference type="Gene3D" id="2.170.190.11">
    <property type="entry name" value="Molybdopterin biosynthesis moea protein, domain 3"/>
    <property type="match status" value="1"/>
</dbReference>
<evidence type="ECO:0000256" key="1">
    <source>
        <dbReference type="ARBA" id="ARBA00002901"/>
    </source>
</evidence>
<dbReference type="InterPro" id="IPR001453">
    <property type="entry name" value="MoaB/Mog_dom"/>
</dbReference>
<dbReference type="InterPro" id="IPR038987">
    <property type="entry name" value="MoeA-like"/>
</dbReference>
<comment type="pathway">
    <text evidence="2 7">Cofactor biosynthesis; molybdopterin biosynthesis.</text>
</comment>
<evidence type="ECO:0000313" key="10">
    <source>
        <dbReference type="Proteomes" id="UP001595690"/>
    </source>
</evidence>
<dbReference type="InterPro" id="IPR005111">
    <property type="entry name" value="MoeA_C_domain_IV"/>
</dbReference>
<evidence type="ECO:0000256" key="3">
    <source>
        <dbReference type="ARBA" id="ARBA00010763"/>
    </source>
</evidence>
<comment type="cofactor">
    <cofactor evidence="7">
        <name>Mg(2+)</name>
        <dbReference type="ChEBI" id="CHEBI:18420"/>
    </cofactor>
</comment>
<dbReference type="EMBL" id="JBHRZI010000046">
    <property type="protein sequence ID" value="MFC3898284.1"/>
    <property type="molecule type" value="Genomic_DNA"/>
</dbReference>
<dbReference type="Gene3D" id="3.90.105.10">
    <property type="entry name" value="Molybdopterin biosynthesis moea protein, domain 2"/>
    <property type="match status" value="1"/>
</dbReference>
<dbReference type="PANTHER" id="PTHR10192:SF5">
    <property type="entry name" value="GEPHYRIN"/>
    <property type="match status" value="1"/>
</dbReference>
<dbReference type="InterPro" id="IPR036688">
    <property type="entry name" value="MoeA_C_domain_IV_sf"/>
</dbReference>
<dbReference type="PANTHER" id="PTHR10192">
    <property type="entry name" value="MOLYBDOPTERIN BIOSYNTHESIS PROTEIN"/>
    <property type="match status" value="1"/>
</dbReference>
<evidence type="ECO:0000313" key="9">
    <source>
        <dbReference type="EMBL" id="MFC3898284.1"/>
    </source>
</evidence>
<dbReference type="SMART" id="SM00852">
    <property type="entry name" value="MoCF_biosynth"/>
    <property type="match status" value="1"/>
</dbReference>
<keyword evidence="10" id="KW-1185">Reference proteome</keyword>
<dbReference type="CDD" id="cd00887">
    <property type="entry name" value="MoeA"/>
    <property type="match status" value="1"/>
</dbReference>
<dbReference type="SUPFAM" id="SSF63882">
    <property type="entry name" value="MoeA N-terminal region -like"/>
    <property type="match status" value="1"/>
</dbReference>